<sequence>MARGRPHGRSKSDHRVCQEARYARAAEYRERISISVEQQEARIAAVNAECDVQDASQKRRSQKSSSLKKEAWTARGSAQRGYCTASGSGANQRLGKMLGKAAERDLHSLHCHACGTTAELGLRGSKEGGSVKYSCRTHAPSTGCFRVDKDRAGWAEDRELRRLRAEERRLEEELRNLGGTSFAAKPTSAWNESQSTGDWASLPMSKSLIATHPIMGGLESNPGPTADEGLYNKDYLTRELLPKNGVHTNPQDEAWIMSGAFTVEDLMSKDEEEPGPTDAQGMTGTASKAREVDKAMSEGPLPEEGCAPSALEQIMGSCSCFHRGEEGHVSPNCPNGCWRLCFMCGEDGHFARDCINEGFAGNGRRMRDPQSGPLRDDWAQQMAEDELGCSNKHDRKMLMVDARHSVDRQYGSLCETVAAQAGGEDQKAVEICDQMKSPSPIDELCQRPKTPNSVQQPKTSSVSGETEMRGSVSSNGAVKGQPSKNMQVFVRTPGGMTVARAILQSATAAQLLKTFQGSSPEADTRLTFCGRPLEASTPLRSCGVKANHTLDLLLRLRGGGDDGAPPGNNETAGKHDEEIEMELCIWRTSDLNAIPKGETEGIPMDIKLLPDTAAEEAQRLHLLDQFGKKERVFVWGRPLRPGGDPVFREVERAKALKAPPLMERLTQRPQIKVFSAAGRRGQDAEAGQSTDVEMQDADQGSPDYARSDILALQNWAAISDAGLKASSSDPRLEKSRDAEWFCVQHHCEAVISRARGALGKLQTELQIVPFEQPSQLAHAAEINQNKIPLARGEPSLLVDRLPSSHFKELTRTQAPELLEAMEKRHTFQNLSVTSFMAASGYGKTRTALELGCLRAGLLYFSCCGQEEVGSSDLWELLGRLKVTCKEGSDSWESNQARVQKHVYAVLLSRLKHLSECLFLGCDPQQWLLYQLVAVYQGQQDTFAEAYNVLRHASLEELKELVHTELAACLSTLKAEGVKFLILVLDEAQLWAKELPGMFSNGAVAGQAEGRPLLSAFLAVIASDSALFKNIHVVLSGTGLSLSQSMLVASALMKVGSKPFPVVEFGTFNEASALTYLVSYAGSQDIPEHDLKFLVGRRRFAARVVLDWALSGQEDVLTCLRSLVRLHTTEEGKERFLANELEDVYERQFLYGRLGALLKRGVEGHKLLELLKRVAFAYARLGAPCLFLHHKEFDLVDLGFVKLHRSPKNDIVASIEEPLAVRALSNFLERELKWSAKEHTLTLMAQSKPFPAMLGQWFELVAPDQLPQLFETDGALADMPLFSNLKRELPECFQREGASLARVRLAPDGKYCFETVANPTGLDAVVRLATKGMGVLEWLQNPNGVVWFFPETSAGPDLLFFVVVGGQLYLVICQLKLRWKLDSLARAIQTVDPKYLFEGKVDKEELRKVAQKALSKERGVDGVISLFIGYPLRTRMREFVAKKTAAEEEDRKRKGKQADDDNMVEPSIRVKAGDRPPKNVQASTVSESQAPVERYGMLSAADSLLCTVLDKHIERSKGRCGSRWHRLRRRWADDRGGVSERKGRRTDVSTKMRRIETKGEGQERGWQVGARLRT</sequence>
<gene>
    <name evidence="5" type="ORF">KFL_008300050</name>
</gene>
<feature type="region of interest" description="Disordered" evidence="2">
    <location>
        <begin position="269"/>
        <end position="307"/>
    </location>
</feature>
<dbReference type="InterPro" id="IPR029071">
    <property type="entry name" value="Ubiquitin-like_domsf"/>
</dbReference>
<dbReference type="EMBL" id="DF237779">
    <property type="protein sequence ID" value="GAQ91668.1"/>
    <property type="molecule type" value="Genomic_DNA"/>
</dbReference>
<dbReference type="PROSITE" id="PS50053">
    <property type="entry name" value="UBIQUITIN_2"/>
    <property type="match status" value="1"/>
</dbReference>
<feature type="compositionally biased region" description="Polar residues" evidence="2">
    <location>
        <begin position="1479"/>
        <end position="1488"/>
    </location>
</feature>
<dbReference type="GO" id="GO:0003676">
    <property type="term" value="F:nucleic acid binding"/>
    <property type="evidence" value="ECO:0007669"/>
    <property type="project" value="InterPro"/>
</dbReference>
<evidence type="ECO:0000259" key="3">
    <source>
        <dbReference type="PROSITE" id="PS50053"/>
    </source>
</evidence>
<evidence type="ECO:0000313" key="5">
    <source>
        <dbReference type="EMBL" id="GAQ91668.1"/>
    </source>
</evidence>
<dbReference type="OrthoDB" id="2393824at2759"/>
<evidence type="ECO:0000259" key="4">
    <source>
        <dbReference type="PROSITE" id="PS50158"/>
    </source>
</evidence>
<keyword evidence="1" id="KW-0862">Zinc</keyword>
<feature type="region of interest" description="Disordered" evidence="2">
    <location>
        <begin position="676"/>
        <end position="703"/>
    </location>
</feature>
<feature type="region of interest" description="Disordered" evidence="2">
    <location>
        <begin position="52"/>
        <end position="72"/>
    </location>
</feature>
<name>A0A1Y1ITZ9_KLENI</name>
<keyword evidence="1" id="KW-0479">Metal-binding</keyword>
<dbReference type="GO" id="GO:0008270">
    <property type="term" value="F:zinc ion binding"/>
    <property type="evidence" value="ECO:0007669"/>
    <property type="project" value="UniProtKB-KW"/>
</dbReference>
<feature type="region of interest" description="Disordered" evidence="2">
    <location>
        <begin position="439"/>
        <end position="483"/>
    </location>
</feature>
<dbReference type="Proteomes" id="UP000054558">
    <property type="component" value="Unassembled WGS sequence"/>
</dbReference>
<evidence type="ECO:0000256" key="1">
    <source>
        <dbReference type="PROSITE-ProRule" id="PRU00047"/>
    </source>
</evidence>
<dbReference type="InterPro" id="IPR001878">
    <property type="entry name" value="Znf_CCHC"/>
</dbReference>
<accession>A0A1Y1ITZ9</accession>
<feature type="region of interest" description="Disordered" evidence="2">
    <location>
        <begin position="1442"/>
        <end position="1488"/>
    </location>
</feature>
<evidence type="ECO:0000256" key="2">
    <source>
        <dbReference type="SAM" id="MobiDB-lite"/>
    </source>
</evidence>
<dbReference type="SMART" id="SM00213">
    <property type="entry name" value="UBQ"/>
    <property type="match status" value="1"/>
</dbReference>
<dbReference type="PROSITE" id="PS50158">
    <property type="entry name" value="ZF_CCHC"/>
    <property type="match status" value="1"/>
</dbReference>
<evidence type="ECO:0000313" key="6">
    <source>
        <dbReference type="Proteomes" id="UP000054558"/>
    </source>
</evidence>
<evidence type="ECO:0008006" key="7">
    <source>
        <dbReference type="Google" id="ProtNLM"/>
    </source>
</evidence>
<dbReference type="Gene3D" id="3.10.20.90">
    <property type="entry name" value="Phosphatidylinositol 3-kinase Catalytic Subunit, Chain A, domain 1"/>
    <property type="match status" value="1"/>
</dbReference>
<feature type="compositionally biased region" description="Polar residues" evidence="2">
    <location>
        <begin position="449"/>
        <end position="464"/>
    </location>
</feature>
<dbReference type="InterPro" id="IPR036875">
    <property type="entry name" value="Znf_CCHC_sf"/>
</dbReference>
<keyword evidence="6" id="KW-1185">Reference proteome</keyword>
<proteinExistence type="predicted"/>
<keyword evidence="1" id="KW-0863">Zinc-finger</keyword>
<dbReference type="Gene3D" id="4.10.60.10">
    <property type="entry name" value="Zinc finger, CCHC-type"/>
    <property type="match status" value="1"/>
</dbReference>
<dbReference type="SUPFAM" id="SSF57756">
    <property type="entry name" value="Retrovirus zinc finger-like domains"/>
    <property type="match status" value="1"/>
</dbReference>
<feature type="domain" description="CCHC-type" evidence="4">
    <location>
        <begin position="341"/>
        <end position="354"/>
    </location>
</feature>
<dbReference type="SUPFAM" id="SSF54236">
    <property type="entry name" value="Ubiquitin-like"/>
    <property type="match status" value="1"/>
</dbReference>
<dbReference type="InterPro" id="IPR000626">
    <property type="entry name" value="Ubiquitin-like_dom"/>
</dbReference>
<organism evidence="5 6">
    <name type="scientific">Klebsormidium nitens</name>
    <name type="common">Green alga</name>
    <name type="synonym">Ulothrix nitens</name>
    <dbReference type="NCBI Taxonomy" id="105231"/>
    <lineage>
        <taxon>Eukaryota</taxon>
        <taxon>Viridiplantae</taxon>
        <taxon>Streptophyta</taxon>
        <taxon>Klebsormidiophyceae</taxon>
        <taxon>Klebsormidiales</taxon>
        <taxon>Klebsormidiaceae</taxon>
        <taxon>Klebsormidium</taxon>
    </lineage>
</organism>
<reference evidence="5 6" key="1">
    <citation type="journal article" date="2014" name="Nat. Commun.">
        <title>Klebsormidium flaccidum genome reveals primary factors for plant terrestrial adaptation.</title>
        <authorList>
            <person name="Hori K."/>
            <person name="Maruyama F."/>
            <person name="Fujisawa T."/>
            <person name="Togashi T."/>
            <person name="Yamamoto N."/>
            <person name="Seo M."/>
            <person name="Sato S."/>
            <person name="Yamada T."/>
            <person name="Mori H."/>
            <person name="Tajima N."/>
            <person name="Moriyama T."/>
            <person name="Ikeuchi M."/>
            <person name="Watanabe M."/>
            <person name="Wada H."/>
            <person name="Kobayashi K."/>
            <person name="Saito M."/>
            <person name="Masuda T."/>
            <person name="Sasaki-Sekimoto Y."/>
            <person name="Mashiguchi K."/>
            <person name="Awai K."/>
            <person name="Shimojima M."/>
            <person name="Masuda S."/>
            <person name="Iwai M."/>
            <person name="Nobusawa T."/>
            <person name="Narise T."/>
            <person name="Kondo S."/>
            <person name="Saito H."/>
            <person name="Sato R."/>
            <person name="Murakawa M."/>
            <person name="Ihara Y."/>
            <person name="Oshima-Yamada Y."/>
            <person name="Ohtaka K."/>
            <person name="Satoh M."/>
            <person name="Sonobe K."/>
            <person name="Ishii M."/>
            <person name="Ohtani R."/>
            <person name="Kanamori-Sato M."/>
            <person name="Honoki R."/>
            <person name="Miyazaki D."/>
            <person name="Mochizuki H."/>
            <person name="Umetsu J."/>
            <person name="Higashi K."/>
            <person name="Shibata D."/>
            <person name="Kamiya Y."/>
            <person name="Sato N."/>
            <person name="Nakamura Y."/>
            <person name="Tabata S."/>
            <person name="Ida S."/>
            <person name="Kurokawa K."/>
            <person name="Ohta H."/>
        </authorList>
    </citation>
    <scope>NUCLEOTIDE SEQUENCE [LARGE SCALE GENOMIC DNA]</scope>
    <source>
        <strain evidence="5 6">NIES-2285</strain>
    </source>
</reference>
<dbReference type="SMART" id="SM00343">
    <property type="entry name" value="ZnF_C2HC"/>
    <property type="match status" value="2"/>
</dbReference>
<feature type="domain" description="Ubiquitin-like" evidence="3">
    <location>
        <begin position="486"/>
        <end position="559"/>
    </location>
</feature>
<feature type="compositionally biased region" description="Polar residues" evidence="2">
    <location>
        <begin position="471"/>
        <end position="483"/>
    </location>
</feature>
<feature type="compositionally biased region" description="Basic and acidic residues" evidence="2">
    <location>
        <begin position="1442"/>
        <end position="1458"/>
    </location>
</feature>
<protein>
    <recommendedName>
        <fullName evidence="7">CCHC-type domain-containing protein</fullName>
    </recommendedName>
</protein>
<feature type="region of interest" description="Disordered" evidence="2">
    <location>
        <begin position="557"/>
        <end position="576"/>
    </location>
</feature>